<dbReference type="Proteomes" id="UP000321947">
    <property type="component" value="Unassembled WGS sequence"/>
</dbReference>
<protein>
    <submittedName>
        <fullName evidence="2">UBN2_3 domain-containing protein</fullName>
    </submittedName>
</protein>
<dbReference type="EMBL" id="SSTE01011420">
    <property type="protein sequence ID" value="KAA0051025.1"/>
    <property type="molecule type" value="Genomic_DNA"/>
</dbReference>
<feature type="region of interest" description="Disordered" evidence="1">
    <location>
        <begin position="25"/>
        <end position="45"/>
    </location>
</feature>
<evidence type="ECO:0000313" key="4">
    <source>
        <dbReference type="Proteomes" id="UP000321393"/>
    </source>
</evidence>
<organism evidence="2 4">
    <name type="scientific">Cucumis melo var. makuwa</name>
    <name type="common">Oriental melon</name>
    <dbReference type="NCBI Taxonomy" id="1194695"/>
    <lineage>
        <taxon>Eukaryota</taxon>
        <taxon>Viridiplantae</taxon>
        <taxon>Streptophyta</taxon>
        <taxon>Embryophyta</taxon>
        <taxon>Tracheophyta</taxon>
        <taxon>Spermatophyta</taxon>
        <taxon>Magnoliopsida</taxon>
        <taxon>eudicotyledons</taxon>
        <taxon>Gunneridae</taxon>
        <taxon>Pentapetalae</taxon>
        <taxon>rosids</taxon>
        <taxon>fabids</taxon>
        <taxon>Cucurbitales</taxon>
        <taxon>Cucurbitaceae</taxon>
        <taxon>Benincaseae</taxon>
        <taxon>Cucumis</taxon>
    </lineage>
</organism>
<dbReference type="EMBL" id="SSTD01014851">
    <property type="protein sequence ID" value="TYK03812.1"/>
    <property type="molecule type" value="Genomic_DNA"/>
</dbReference>
<reference evidence="4 5" key="1">
    <citation type="submission" date="2019-08" db="EMBL/GenBank/DDBJ databases">
        <title>Draft genome sequences of two oriental melons (Cucumis melo L. var makuwa).</title>
        <authorList>
            <person name="Kwon S.-Y."/>
        </authorList>
    </citation>
    <scope>NUCLEOTIDE SEQUENCE [LARGE SCALE GENOMIC DNA]</scope>
    <source>
        <strain evidence="5">cv. Chang Bougi</strain>
        <strain evidence="4">cv. SW 3</strain>
        <tissue evidence="2">Leaf</tissue>
    </source>
</reference>
<evidence type="ECO:0000313" key="5">
    <source>
        <dbReference type="Proteomes" id="UP000321947"/>
    </source>
</evidence>
<evidence type="ECO:0000313" key="2">
    <source>
        <dbReference type="EMBL" id="KAA0051025.1"/>
    </source>
</evidence>
<dbReference type="AlphaFoldDB" id="A0A5A7UBM2"/>
<dbReference type="Proteomes" id="UP000321393">
    <property type="component" value="Unassembled WGS sequence"/>
</dbReference>
<comment type="caution">
    <text evidence="2">The sequence shown here is derived from an EMBL/GenBank/DDBJ whole genome shotgun (WGS) entry which is preliminary data.</text>
</comment>
<evidence type="ECO:0000313" key="3">
    <source>
        <dbReference type="EMBL" id="TYK03812.1"/>
    </source>
</evidence>
<sequence length="327" mass="37111">MAPSFSRSPSEALNLIHDPSLVLEKTDSDAQTSNIPPLPEYESELPPSIVAPLSEDLNRLSLIAYLQRLPSVQEPTPTAAYTLAANPNQSSQPTLVANYSLAANPNQSLHFLNHELLQTLINPSHHPSLEILHHYPTDDRHLYLTRETYQMWCRPNLNQKCTIPLNNNWLCFNSNLQHLRQLLELLQTPLILAFQPMSRCIPRIRDGIQYSRIEVIHRIYDFLDALNLKFDVVLGRILGQRPIPFLMEVCSDVRLEEDHTSAMNTLPVPAIDSVVFNVRSSTHDSKKHNGKSIPICEHCKKSGIPRNVIGNYMVVPQEVRNSSERQT</sequence>
<name>A0A5A7UBM2_CUCMM</name>
<evidence type="ECO:0000256" key="1">
    <source>
        <dbReference type="SAM" id="MobiDB-lite"/>
    </source>
</evidence>
<gene>
    <name evidence="3" type="ORF">E5676_scaffold347G00030</name>
    <name evidence="2" type="ORF">E6C27_scaffold481G00030</name>
</gene>
<proteinExistence type="predicted"/>
<accession>A0A5A7UBM2</accession>